<feature type="coiled-coil region" evidence="21">
    <location>
        <begin position="54"/>
        <end position="88"/>
    </location>
</feature>
<feature type="compositionally biased region" description="Basic and acidic residues" evidence="22">
    <location>
        <begin position="274"/>
        <end position="297"/>
    </location>
</feature>
<dbReference type="InterPro" id="IPR011516">
    <property type="entry name" value="Shugoshin_N"/>
</dbReference>
<evidence type="ECO:0000256" key="22">
    <source>
        <dbReference type="SAM" id="MobiDB-lite"/>
    </source>
</evidence>
<evidence type="ECO:0000313" key="25">
    <source>
        <dbReference type="Ensembl" id="ENSMICP00000051820.1"/>
    </source>
</evidence>
<evidence type="ECO:0000256" key="8">
    <source>
        <dbReference type="ARBA" id="ARBA00022553"/>
    </source>
</evidence>
<evidence type="ECO:0000256" key="2">
    <source>
        <dbReference type="ARBA" id="ARBA00004324"/>
    </source>
</evidence>
<evidence type="ECO:0000256" key="4">
    <source>
        <dbReference type="ARBA" id="ARBA00004647"/>
    </source>
</evidence>
<evidence type="ECO:0000256" key="6">
    <source>
        <dbReference type="ARBA" id="ARBA00022454"/>
    </source>
</evidence>
<dbReference type="GO" id="GO:0000922">
    <property type="term" value="C:spindle pole"/>
    <property type="evidence" value="ECO:0007669"/>
    <property type="project" value="UniProtKB-SubCell"/>
</dbReference>
<sequence length="565" mass="64958">MAKERCLKKSFQDSLEDIKKRMKEKRNKNLAEIGKRKSFIVAPCQIITNTSTLLKNYQDNNRMLVLALENEKSKVREAQDIILQLRKECYYLACQLYALKEKFTSQQTEEAAQNQEICPSRMDSNSDDNSRDLCVKNLPQVPLEDTDLPRQGESFQIEEQVSIIPQDTLGFDSDSCEAKSTDNVLPRTVSLRRGSLKKHCNSPCQFDTLDDFETSHLAEQSFELEKIRFVDPLVNVHIPENVEQNVCQWNKDHINLSALLIHPGMFTKTKEVILESKSEQTKNKHRAAQERKREEKRKANRRRKSKSKSKYKENKSENKRTINISQKKLVESVSCGDAYNFNLEEGVHLTPFRKQMSNDSDREENNKSDVSICESISSGDDSDDLYLPSCKNIQNLASNSDKRPVTRPRSKRALKLTDEKETEGSKPTKTPTSAPPETHQSPHFSLKDITNVPYPAVKIRRLSLSPKKNKESPAASLPKRRCTASVNYKEPTLASKLRRGDPFTDLCFLNSPIFKQKKDSRRRSKKRALEVSSAQEAIFTLCYVWGFVRFLECRKCKFEAQTCLR</sequence>
<dbReference type="Ensembl" id="ENSMICT00000072491.1">
    <property type="protein sequence ID" value="ENSMICP00000051820.1"/>
    <property type="gene ID" value="ENSMICG00000049414.1"/>
</dbReference>
<gene>
    <name evidence="25" type="primary">SGO1</name>
</gene>
<dbReference type="Pfam" id="PF07558">
    <property type="entry name" value="Shugoshin_N"/>
    <property type="match status" value="1"/>
</dbReference>
<evidence type="ECO:0000256" key="13">
    <source>
        <dbReference type="ARBA" id="ARBA00022843"/>
    </source>
</evidence>
<evidence type="ECO:0000256" key="1">
    <source>
        <dbReference type="ARBA" id="ARBA00004300"/>
    </source>
</evidence>
<reference evidence="25" key="3">
    <citation type="submission" date="2025-09" db="UniProtKB">
        <authorList>
            <consortium name="Ensembl"/>
        </authorList>
    </citation>
    <scope>IDENTIFICATION</scope>
</reference>
<evidence type="ECO:0000256" key="18">
    <source>
        <dbReference type="ARBA" id="ARBA00023328"/>
    </source>
</evidence>
<keyword evidence="16" id="KW-0539">Nucleus</keyword>
<dbReference type="EMBL" id="ABDC03000132">
    <property type="status" value="NOT_ANNOTATED_CDS"/>
    <property type="molecule type" value="Genomic_DNA"/>
</dbReference>
<evidence type="ECO:0000256" key="3">
    <source>
        <dbReference type="ARBA" id="ARBA00004629"/>
    </source>
</evidence>
<keyword evidence="26" id="KW-1185">Reference proteome</keyword>
<feature type="domain" description="Shugoshin N-terminal coiled-coil" evidence="24">
    <location>
        <begin position="22"/>
        <end position="66"/>
    </location>
</feature>
<feature type="region of interest" description="Disordered" evidence="22">
    <location>
        <begin position="354"/>
        <end position="375"/>
    </location>
</feature>
<dbReference type="GO" id="GO:0000776">
    <property type="term" value="C:kinetochore"/>
    <property type="evidence" value="ECO:0007669"/>
    <property type="project" value="UniProtKB-KW"/>
</dbReference>
<evidence type="ECO:0000256" key="16">
    <source>
        <dbReference type="ARBA" id="ARBA00023242"/>
    </source>
</evidence>
<evidence type="ECO:0000256" key="12">
    <source>
        <dbReference type="ARBA" id="ARBA00022838"/>
    </source>
</evidence>
<dbReference type="GO" id="GO:0071962">
    <property type="term" value="P:mitotic sister chromatid cohesion, centromeric"/>
    <property type="evidence" value="ECO:0007669"/>
    <property type="project" value="Ensembl"/>
</dbReference>
<dbReference type="GO" id="GO:0051301">
    <property type="term" value="P:cell division"/>
    <property type="evidence" value="ECO:0007669"/>
    <property type="project" value="UniProtKB-KW"/>
</dbReference>
<evidence type="ECO:0000256" key="14">
    <source>
        <dbReference type="ARBA" id="ARBA00023054"/>
    </source>
</evidence>
<dbReference type="PANTHER" id="PTHR21577:SF3">
    <property type="entry name" value="SHUGOSHIN 1-RELATED"/>
    <property type="match status" value="1"/>
</dbReference>
<dbReference type="EMBL" id="ABDC03000131">
    <property type="status" value="NOT_ANNOTATED_CDS"/>
    <property type="molecule type" value="Genomic_DNA"/>
</dbReference>
<dbReference type="GeneTree" id="ENSGT00940000154107"/>
<feature type="region of interest" description="Disordered" evidence="22">
    <location>
        <begin position="396"/>
        <end position="449"/>
    </location>
</feature>
<evidence type="ECO:0000256" key="17">
    <source>
        <dbReference type="ARBA" id="ARBA00023306"/>
    </source>
</evidence>
<evidence type="ECO:0000256" key="11">
    <source>
        <dbReference type="ARBA" id="ARBA00022829"/>
    </source>
</evidence>
<comment type="similarity">
    <text evidence="5">Belongs to the shugoshin family.</text>
</comment>
<name>A0A8C6EM41_MICMU</name>
<dbReference type="GO" id="GO:0005829">
    <property type="term" value="C:cytosol"/>
    <property type="evidence" value="ECO:0007669"/>
    <property type="project" value="Ensembl"/>
</dbReference>
<feature type="compositionally biased region" description="Basic and acidic residues" evidence="22">
    <location>
        <begin position="415"/>
        <end position="426"/>
    </location>
</feature>
<keyword evidence="9" id="KW-0132">Cell division</keyword>
<evidence type="ECO:0000259" key="24">
    <source>
        <dbReference type="Pfam" id="PF07558"/>
    </source>
</evidence>
<accession>A0A8C6EM41</accession>
<dbReference type="PANTHER" id="PTHR21577">
    <property type="entry name" value="SHUGOSHIN"/>
    <property type="match status" value="1"/>
</dbReference>
<dbReference type="GO" id="GO:0045132">
    <property type="term" value="P:meiotic chromosome segregation"/>
    <property type="evidence" value="ECO:0007669"/>
    <property type="project" value="Ensembl"/>
</dbReference>
<keyword evidence="6" id="KW-0158">Chromosome</keyword>
<keyword evidence="13" id="KW-0832">Ubl conjugation</keyword>
<keyword evidence="17" id="KW-0131">Cell cycle</keyword>
<dbReference type="AlphaFoldDB" id="A0A8C6EM41"/>
<keyword evidence="15" id="KW-0206">Cytoskeleton</keyword>
<comment type="subcellular location">
    <subcellularLocation>
        <location evidence="3">Chromosome</location>
        <location evidence="3">Centromere</location>
        <location evidence="3">Kinetochore</location>
    </subcellularLocation>
    <subcellularLocation>
        <location evidence="1">Cytoplasm</location>
        <location evidence="1">Cytoskeleton</location>
        <location evidence="1">Microtubule organizing center</location>
        <location evidence="1">Centrosome</location>
    </subcellularLocation>
    <subcellularLocation>
        <location evidence="4">Cytoplasm</location>
        <location evidence="4">Cytoskeleton</location>
        <location evidence="4">Spindle pole</location>
    </subcellularLocation>
    <subcellularLocation>
        <location evidence="2">Nucleus speckle</location>
    </subcellularLocation>
</comment>
<evidence type="ECO:0000256" key="20">
    <source>
        <dbReference type="ARBA" id="ARBA00083289"/>
    </source>
</evidence>
<keyword evidence="7" id="KW-0963">Cytoplasm</keyword>
<reference evidence="25" key="1">
    <citation type="submission" date="2016-12" db="EMBL/GenBank/DDBJ databases">
        <title>Mouse lemur reference genome and diversity panel.</title>
        <authorList>
            <person name="Harris R."/>
            <person name="Larsen P."/>
            <person name="Liu Y."/>
            <person name="Hughes D.S."/>
            <person name="Murali S."/>
            <person name="Raveendran M."/>
            <person name="Korchina V."/>
            <person name="Wang M."/>
            <person name="Jhangiani S."/>
            <person name="Bandaranaike D."/>
            <person name="Bellair M."/>
            <person name="Blankenburg K."/>
            <person name="Chao H."/>
            <person name="Dahdouli M."/>
            <person name="Dinh H."/>
            <person name="Doddapaneni H."/>
            <person name="English A."/>
            <person name="Firestine M."/>
            <person name="Gnanaolivu R."/>
            <person name="Gross S."/>
            <person name="Hernandez B."/>
            <person name="Javaid M."/>
            <person name="Jayaseelan J."/>
            <person name="Jones J."/>
            <person name="Khan Z."/>
            <person name="Kovar C."/>
            <person name="Kurapati P."/>
            <person name="Le B."/>
            <person name="Lee S."/>
            <person name="Li M."/>
            <person name="Mathew T."/>
            <person name="Narasimhan A."/>
            <person name="Ngo D."/>
            <person name="Nguyen L."/>
            <person name="Okwuonu G."/>
            <person name="Ongeri F."/>
            <person name="Osuji N."/>
            <person name="Pu L.-L."/>
            <person name="Puazo M."/>
            <person name="Quiroz J."/>
            <person name="Raj R."/>
            <person name="Rajbhandari K."/>
            <person name="Reid J.G."/>
            <person name="Santibanez J."/>
            <person name="Sexton D."/>
            <person name="Skinner E."/>
            <person name="Vee V."/>
            <person name="Weissenberger G."/>
            <person name="Wu Y."/>
            <person name="Xin Y."/>
            <person name="Han Y."/>
            <person name="Campbell C."/>
            <person name="Brown A."/>
            <person name="Sullivan B."/>
            <person name="Shelton J."/>
            <person name="Brown S."/>
            <person name="Dudchenko O."/>
            <person name="Machol I."/>
            <person name="Durand N."/>
            <person name="Shamim M."/>
            <person name="Lieberman A."/>
            <person name="Muzny D.M."/>
            <person name="Richards S."/>
            <person name="Yoder A."/>
            <person name="Worley K.C."/>
            <person name="Rogers J."/>
            <person name="Gibbs R.A."/>
        </authorList>
    </citation>
    <scope>NUCLEOTIDE SEQUENCE [LARGE SCALE GENOMIC DNA]</scope>
</reference>
<feature type="compositionally biased region" description="Basic residues" evidence="22">
    <location>
        <begin position="298"/>
        <end position="309"/>
    </location>
</feature>
<keyword evidence="12" id="KW-0995">Kinetochore</keyword>
<dbReference type="GO" id="GO:0008608">
    <property type="term" value="P:attachment of spindle microtubules to kinetochore"/>
    <property type="evidence" value="ECO:0007669"/>
    <property type="project" value="Ensembl"/>
</dbReference>
<evidence type="ECO:0000256" key="10">
    <source>
        <dbReference type="ARBA" id="ARBA00022776"/>
    </source>
</evidence>
<keyword evidence="18" id="KW-0137">Centromere</keyword>
<keyword evidence="10" id="KW-0498">Mitosis</keyword>
<reference evidence="25" key="2">
    <citation type="submission" date="2025-08" db="UniProtKB">
        <authorList>
            <consortium name="Ensembl"/>
        </authorList>
    </citation>
    <scope>IDENTIFICATION</scope>
</reference>
<evidence type="ECO:0000256" key="21">
    <source>
        <dbReference type="SAM" id="Coils"/>
    </source>
</evidence>
<evidence type="ECO:0000313" key="26">
    <source>
        <dbReference type="Proteomes" id="UP000694394"/>
    </source>
</evidence>
<feature type="compositionally biased region" description="Low complexity" evidence="22">
    <location>
        <begin position="427"/>
        <end position="438"/>
    </location>
</feature>
<dbReference type="GO" id="GO:0010457">
    <property type="term" value="P:centriole-centriole cohesion"/>
    <property type="evidence" value="ECO:0007669"/>
    <property type="project" value="Ensembl"/>
</dbReference>
<feature type="region of interest" description="Disordered" evidence="22">
    <location>
        <begin position="274"/>
        <end position="320"/>
    </location>
</feature>
<evidence type="ECO:0000256" key="15">
    <source>
        <dbReference type="ARBA" id="ARBA00023212"/>
    </source>
</evidence>
<keyword evidence="11" id="KW-0159">Chromosome partition</keyword>
<dbReference type="Pfam" id="PF07557">
    <property type="entry name" value="Shugoshin_C"/>
    <property type="match status" value="1"/>
</dbReference>
<evidence type="ECO:0000256" key="9">
    <source>
        <dbReference type="ARBA" id="ARBA00022618"/>
    </source>
</evidence>
<proteinExistence type="inferred from homology"/>
<evidence type="ECO:0000256" key="19">
    <source>
        <dbReference type="ARBA" id="ARBA00074224"/>
    </source>
</evidence>
<dbReference type="Gene3D" id="1.20.5.730">
    <property type="entry name" value="Single helix bin"/>
    <property type="match status" value="1"/>
</dbReference>
<evidence type="ECO:0000256" key="5">
    <source>
        <dbReference type="ARBA" id="ARBA00010845"/>
    </source>
</evidence>
<feature type="region of interest" description="Disordered" evidence="22">
    <location>
        <begin position="112"/>
        <end position="131"/>
    </location>
</feature>
<dbReference type="InterPro" id="IPR011515">
    <property type="entry name" value="Shugoshin_C"/>
</dbReference>
<keyword evidence="8" id="KW-0597">Phosphoprotein</keyword>
<dbReference type="Proteomes" id="UP000694394">
    <property type="component" value="Chromosome 1"/>
</dbReference>
<evidence type="ECO:0000259" key="23">
    <source>
        <dbReference type="Pfam" id="PF07557"/>
    </source>
</evidence>
<keyword evidence="14 21" id="KW-0175">Coiled coil</keyword>
<protein>
    <recommendedName>
        <fullName evidence="19">Shugoshin 1</fullName>
    </recommendedName>
    <alternativeName>
        <fullName evidence="20">Shugoshin-like 1</fullName>
    </alternativeName>
</protein>
<feature type="compositionally biased region" description="Basic and acidic residues" evidence="22">
    <location>
        <begin position="310"/>
        <end position="320"/>
    </location>
</feature>
<feature type="compositionally biased region" description="Basic residues" evidence="22">
    <location>
        <begin position="405"/>
        <end position="414"/>
    </location>
</feature>
<dbReference type="GO" id="GO:0016607">
    <property type="term" value="C:nuclear speck"/>
    <property type="evidence" value="ECO:0007669"/>
    <property type="project" value="UniProtKB-SubCell"/>
</dbReference>
<dbReference type="FunFam" id="1.20.5.730:FF:000004">
    <property type="entry name" value="SGO1 isoform 1"/>
    <property type="match status" value="1"/>
</dbReference>
<evidence type="ECO:0000256" key="7">
    <source>
        <dbReference type="ARBA" id="ARBA00022490"/>
    </source>
</evidence>
<dbReference type="InterPro" id="IPR038889">
    <property type="entry name" value="Shugoshin1/2"/>
</dbReference>
<feature type="domain" description="Shugoshin C-terminal" evidence="23">
    <location>
        <begin position="478"/>
        <end position="499"/>
    </location>
</feature>
<dbReference type="GO" id="GO:0005813">
    <property type="term" value="C:centrosome"/>
    <property type="evidence" value="ECO:0007669"/>
    <property type="project" value="UniProtKB-SubCell"/>
</dbReference>
<organism evidence="25 26">
    <name type="scientific">Microcebus murinus</name>
    <name type="common">Gray mouse lemur</name>
    <name type="synonym">Lemur murinus</name>
    <dbReference type="NCBI Taxonomy" id="30608"/>
    <lineage>
        <taxon>Eukaryota</taxon>
        <taxon>Metazoa</taxon>
        <taxon>Chordata</taxon>
        <taxon>Craniata</taxon>
        <taxon>Vertebrata</taxon>
        <taxon>Euteleostomi</taxon>
        <taxon>Mammalia</taxon>
        <taxon>Eutheria</taxon>
        <taxon>Euarchontoglires</taxon>
        <taxon>Primates</taxon>
        <taxon>Strepsirrhini</taxon>
        <taxon>Lemuriformes</taxon>
        <taxon>Cheirogaleidae</taxon>
        <taxon>Microcebus</taxon>
    </lineage>
</organism>
<dbReference type="GO" id="GO:0019900">
    <property type="term" value="F:kinase binding"/>
    <property type="evidence" value="ECO:0007669"/>
    <property type="project" value="Ensembl"/>
</dbReference>